<dbReference type="SUPFAM" id="SSF160104">
    <property type="entry name" value="Acetoacetate decarboxylase-like"/>
    <property type="match status" value="1"/>
</dbReference>
<dbReference type="PANTHER" id="PTHR40518:SF1">
    <property type="entry name" value="ACETOACETATE DECARBOXYLASE"/>
    <property type="match status" value="1"/>
</dbReference>
<dbReference type="PANTHER" id="PTHR40518">
    <property type="entry name" value="ACETOACETATE DECARBOXYLASE"/>
    <property type="match status" value="1"/>
</dbReference>
<sequence length="265" mass="29748">MASENTTATMTTDFNIEQVPAPWDTTSEAWWFTCYPITGNKKIYPGAVHPSNFEPGGDEGFEGGIGMIQIVRYSQTPVGPYDELIYIPGVYKTPHSPRPRYRITNIYVSSIETTYNGRKNWNIPKRLAVFDFSTSDTTGHTTISVAHPDTPTTPFFYAVVGNIPVVSSIPLPLNSKYFPLNLEAHQPPLLEGKKENGEVATETWRSWTPWMSGTGRFVKCVEVKNGNGDGTWPDRIDGIWGMVLRWDPGMKMKFEVGKEYPKSNL</sequence>
<accession>A0AAV9XKG0</accession>
<gene>
    <name evidence="1" type="ORF">TWF694_006523</name>
</gene>
<dbReference type="Gene3D" id="2.40.400.10">
    <property type="entry name" value="Acetoacetate decarboxylase-like"/>
    <property type="match status" value="1"/>
</dbReference>
<protein>
    <recommendedName>
        <fullName evidence="3">Acetoacetate decarboxylase</fullName>
    </recommendedName>
</protein>
<keyword evidence="2" id="KW-1185">Reference proteome</keyword>
<dbReference type="EMBL" id="JAVHJO010000002">
    <property type="protein sequence ID" value="KAK6542575.1"/>
    <property type="molecule type" value="Genomic_DNA"/>
</dbReference>
<reference evidence="1 2" key="1">
    <citation type="submission" date="2019-10" db="EMBL/GenBank/DDBJ databases">
        <authorList>
            <person name="Palmer J.M."/>
        </authorList>
    </citation>
    <scope>NUCLEOTIDE SEQUENCE [LARGE SCALE GENOMIC DNA]</scope>
    <source>
        <strain evidence="1 2">TWF694</strain>
    </source>
</reference>
<evidence type="ECO:0000313" key="2">
    <source>
        <dbReference type="Proteomes" id="UP001365542"/>
    </source>
</evidence>
<comment type="caution">
    <text evidence="1">The sequence shown here is derived from an EMBL/GenBank/DDBJ whole genome shotgun (WGS) entry which is preliminary data.</text>
</comment>
<dbReference type="InterPro" id="IPR023375">
    <property type="entry name" value="ADC_dom_sf"/>
</dbReference>
<proteinExistence type="predicted"/>
<dbReference type="AlphaFoldDB" id="A0AAV9XKG0"/>
<organism evidence="1 2">
    <name type="scientific">Orbilia ellipsospora</name>
    <dbReference type="NCBI Taxonomy" id="2528407"/>
    <lineage>
        <taxon>Eukaryota</taxon>
        <taxon>Fungi</taxon>
        <taxon>Dikarya</taxon>
        <taxon>Ascomycota</taxon>
        <taxon>Pezizomycotina</taxon>
        <taxon>Orbiliomycetes</taxon>
        <taxon>Orbiliales</taxon>
        <taxon>Orbiliaceae</taxon>
        <taxon>Orbilia</taxon>
    </lineage>
</organism>
<dbReference type="Proteomes" id="UP001365542">
    <property type="component" value="Unassembled WGS sequence"/>
</dbReference>
<name>A0AAV9XKG0_9PEZI</name>
<evidence type="ECO:0000313" key="1">
    <source>
        <dbReference type="EMBL" id="KAK6542575.1"/>
    </source>
</evidence>
<evidence type="ECO:0008006" key="3">
    <source>
        <dbReference type="Google" id="ProtNLM"/>
    </source>
</evidence>